<feature type="region of interest" description="Disordered" evidence="3">
    <location>
        <begin position="103"/>
        <end position="125"/>
    </location>
</feature>
<dbReference type="RefSeq" id="WP_271205114.1">
    <property type="nucleotide sequence ID" value="NZ_BSFK01000013.1"/>
</dbReference>
<dbReference type="PANTHER" id="PTHR10003">
    <property type="entry name" value="SUPEROXIDE DISMUTASE CU-ZN -RELATED"/>
    <property type="match status" value="1"/>
</dbReference>
<sequence>MNLPFAAAGLIAAGVLAAPAAFAEPTAKTLVAQEAAKAETAQTPTETYEIVGKEGKKIGEVALAASPHGVLIDIVVERGSLPPGKRGLHLHEKADCSDVGEYKKAGSHAGHGEGKHGLLNPNGPEPGDLPNLIVLSDGSAQAALFTGLIKLDQLKDADGGALIIHAEKDDHMSQPIGNAGARIACAAIK</sequence>
<dbReference type="Pfam" id="PF00080">
    <property type="entry name" value="Sod_Cu"/>
    <property type="match status" value="1"/>
</dbReference>
<evidence type="ECO:0000259" key="5">
    <source>
        <dbReference type="Pfam" id="PF00080"/>
    </source>
</evidence>
<keyword evidence="2" id="KW-0862">Zinc</keyword>
<evidence type="ECO:0000256" key="1">
    <source>
        <dbReference type="ARBA" id="ARBA00010457"/>
    </source>
</evidence>
<feature type="compositionally biased region" description="Basic and acidic residues" evidence="3">
    <location>
        <begin position="103"/>
        <end position="116"/>
    </location>
</feature>
<evidence type="ECO:0000313" key="6">
    <source>
        <dbReference type="EMBL" id="GLK77260.1"/>
    </source>
</evidence>
<dbReference type="SUPFAM" id="SSF49329">
    <property type="entry name" value="Cu,Zn superoxide dismutase-like"/>
    <property type="match status" value="1"/>
</dbReference>
<dbReference type="GO" id="GO:0004784">
    <property type="term" value="F:superoxide dismutase activity"/>
    <property type="evidence" value="ECO:0007669"/>
    <property type="project" value="UniProtKB-EC"/>
</dbReference>
<comment type="caution">
    <text evidence="6">The sequence shown here is derived from an EMBL/GenBank/DDBJ whole genome shotgun (WGS) entry which is preliminary data.</text>
</comment>
<evidence type="ECO:0000313" key="7">
    <source>
        <dbReference type="Proteomes" id="UP001143364"/>
    </source>
</evidence>
<reference evidence="6" key="1">
    <citation type="journal article" date="2014" name="Int. J. Syst. Evol. Microbiol.">
        <title>Complete genome sequence of Corynebacterium casei LMG S-19264T (=DSM 44701T), isolated from a smear-ripened cheese.</title>
        <authorList>
            <consortium name="US DOE Joint Genome Institute (JGI-PGF)"/>
            <person name="Walter F."/>
            <person name="Albersmeier A."/>
            <person name="Kalinowski J."/>
            <person name="Ruckert C."/>
        </authorList>
    </citation>
    <scope>NUCLEOTIDE SEQUENCE</scope>
    <source>
        <strain evidence="6">VKM B-2555</strain>
    </source>
</reference>
<evidence type="ECO:0000256" key="4">
    <source>
        <dbReference type="SAM" id="SignalP"/>
    </source>
</evidence>
<comment type="catalytic activity">
    <reaction evidence="2">
        <text>2 superoxide + 2 H(+) = H2O2 + O2</text>
        <dbReference type="Rhea" id="RHEA:20696"/>
        <dbReference type="ChEBI" id="CHEBI:15378"/>
        <dbReference type="ChEBI" id="CHEBI:15379"/>
        <dbReference type="ChEBI" id="CHEBI:16240"/>
        <dbReference type="ChEBI" id="CHEBI:18421"/>
        <dbReference type="EC" id="1.15.1.1"/>
    </reaction>
</comment>
<dbReference type="InterPro" id="IPR036423">
    <property type="entry name" value="SOD-like_Cu/Zn_dom_sf"/>
</dbReference>
<dbReference type="InterPro" id="IPR018152">
    <property type="entry name" value="SOD_Cu/Zn_BS"/>
</dbReference>
<comment type="similarity">
    <text evidence="1 2">Belongs to the Cu-Zn superoxide dismutase family.</text>
</comment>
<protein>
    <recommendedName>
        <fullName evidence="2">Superoxide dismutase [Cu-Zn]</fullName>
        <ecNumber evidence="2">1.15.1.1</ecNumber>
    </recommendedName>
</protein>
<keyword evidence="2" id="KW-0186">Copper</keyword>
<gene>
    <name evidence="6" type="primary">sodC</name>
    <name evidence="6" type="ORF">GCM10008171_25140</name>
</gene>
<keyword evidence="4" id="KW-0732">Signal</keyword>
<keyword evidence="7" id="KW-1185">Reference proteome</keyword>
<name>A0A9W6N4D9_9HYPH</name>
<proteinExistence type="inferred from homology"/>
<dbReference type="EC" id="1.15.1.1" evidence="2"/>
<accession>A0A9W6N4D9</accession>
<dbReference type="Gene3D" id="2.60.40.200">
    <property type="entry name" value="Superoxide dismutase, copper/zinc binding domain"/>
    <property type="match status" value="1"/>
</dbReference>
<keyword evidence="2" id="KW-0560">Oxidoreductase</keyword>
<feature type="signal peptide" evidence="4">
    <location>
        <begin position="1"/>
        <end position="23"/>
    </location>
</feature>
<dbReference type="Proteomes" id="UP001143364">
    <property type="component" value="Unassembled WGS sequence"/>
</dbReference>
<organism evidence="6 7">
    <name type="scientific">Methylopila jiangsuensis</name>
    <dbReference type="NCBI Taxonomy" id="586230"/>
    <lineage>
        <taxon>Bacteria</taxon>
        <taxon>Pseudomonadati</taxon>
        <taxon>Pseudomonadota</taxon>
        <taxon>Alphaproteobacteria</taxon>
        <taxon>Hyphomicrobiales</taxon>
        <taxon>Methylopilaceae</taxon>
        <taxon>Methylopila</taxon>
    </lineage>
</organism>
<feature type="domain" description="Superoxide dismutase copper/zinc binding" evidence="5">
    <location>
        <begin position="59"/>
        <end position="188"/>
    </location>
</feature>
<comment type="cofactor">
    <cofactor evidence="2">
        <name>Cu cation</name>
        <dbReference type="ChEBI" id="CHEBI:23378"/>
    </cofactor>
    <text evidence="2">Binds 1 copper ion per subunit.</text>
</comment>
<evidence type="ECO:0000256" key="3">
    <source>
        <dbReference type="SAM" id="MobiDB-lite"/>
    </source>
</evidence>
<dbReference type="PROSITE" id="PS00332">
    <property type="entry name" value="SOD_CU_ZN_2"/>
    <property type="match status" value="1"/>
</dbReference>
<comment type="function">
    <text evidence="2">Destroys radicals which are normally produced within the cells and which are toxic to biological systems.</text>
</comment>
<keyword evidence="2" id="KW-0479">Metal-binding</keyword>
<dbReference type="GO" id="GO:0005507">
    <property type="term" value="F:copper ion binding"/>
    <property type="evidence" value="ECO:0007669"/>
    <property type="project" value="InterPro"/>
</dbReference>
<feature type="chain" id="PRO_5040740317" description="Superoxide dismutase [Cu-Zn]" evidence="4">
    <location>
        <begin position="24"/>
        <end position="189"/>
    </location>
</feature>
<dbReference type="EMBL" id="BSFK01000013">
    <property type="protein sequence ID" value="GLK77260.1"/>
    <property type="molecule type" value="Genomic_DNA"/>
</dbReference>
<dbReference type="AlphaFoldDB" id="A0A9W6N4D9"/>
<dbReference type="InterPro" id="IPR001424">
    <property type="entry name" value="SOD_Cu_Zn_dom"/>
</dbReference>
<evidence type="ECO:0000256" key="2">
    <source>
        <dbReference type="RuleBase" id="RU000393"/>
    </source>
</evidence>
<dbReference type="InterPro" id="IPR024134">
    <property type="entry name" value="SOD_Cu/Zn_/chaperone"/>
</dbReference>
<reference evidence="6" key="2">
    <citation type="submission" date="2023-01" db="EMBL/GenBank/DDBJ databases">
        <authorList>
            <person name="Sun Q."/>
            <person name="Evtushenko L."/>
        </authorList>
    </citation>
    <scope>NUCLEOTIDE SEQUENCE</scope>
    <source>
        <strain evidence="6">VKM B-2555</strain>
    </source>
</reference>
<comment type="cofactor">
    <cofactor evidence="2">
        <name>Zn(2+)</name>
        <dbReference type="ChEBI" id="CHEBI:29105"/>
    </cofactor>
    <text evidence="2">Binds 1 zinc ion per subunit.</text>
</comment>